<dbReference type="PROSITE" id="PS52039">
    <property type="entry name" value="TOPO_IA_2"/>
    <property type="match status" value="1"/>
</dbReference>
<evidence type="ECO:0000256" key="2">
    <source>
        <dbReference type="ARBA" id="ARBA00009446"/>
    </source>
</evidence>
<feature type="domain" description="Toprim" evidence="12">
    <location>
        <begin position="14"/>
        <end position="126"/>
    </location>
</feature>
<dbReference type="PANTHER" id="PTHR42785:SF1">
    <property type="entry name" value="DNA TOPOISOMERASE"/>
    <property type="match status" value="1"/>
</dbReference>
<feature type="compositionally biased region" description="Low complexity" evidence="11">
    <location>
        <begin position="933"/>
        <end position="944"/>
    </location>
</feature>
<dbReference type="GO" id="GO:0006265">
    <property type="term" value="P:DNA topological change"/>
    <property type="evidence" value="ECO:0007669"/>
    <property type="project" value="UniProtKB-UniRule"/>
</dbReference>
<dbReference type="Pfam" id="PF13368">
    <property type="entry name" value="Toprim_C_rpt"/>
    <property type="match status" value="3"/>
</dbReference>
<dbReference type="EMBL" id="FTOM01000007">
    <property type="protein sequence ID" value="SIS85583.1"/>
    <property type="molecule type" value="Genomic_DNA"/>
</dbReference>
<keyword evidence="15" id="KW-1185">Reference proteome</keyword>
<evidence type="ECO:0000256" key="6">
    <source>
        <dbReference type="ARBA" id="ARBA00022842"/>
    </source>
</evidence>
<dbReference type="InterPro" id="IPR003601">
    <property type="entry name" value="Topo_IA_2"/>
</dbReference>
<evidence type="ECO:0000313" key="15">
    <source>
        <dbReference type="Proteomes" id="UP000186098"/>
    </source>
</evidence>
<dbReference type="SUPFAM" id="SSF57783">
    <property type="entry name" value="Zinc beta-ribbon"/>
    <property type="match status" value="1"/>
</dbReference>
<protein>
    <recommendedName>
        <fullName evidence="10">DNA topoisomerase 1</fullName>
        <ecNumber evidence="10">5.6.2.1</ecNumber>
    </recommendedName>
    <alternativeName>
        <fullName evidence="10">DNA topoisomerase I</fullName>
    </alternativeName>
</protein>
<dbReference type="Gene3D" id="3.40.50.140">
    <property type="match status" value="1"/>
</dbReference>
<comment type="catalytic activity">
    <reaction evidence="1 10">
        <text>ATP-independent breakage of single-stranded DNA, followed by passage and rejoining.</text>
        <dbReference type="EC" id="5.6.2.1"/>
    </reaction>
</comment>
<dbReference type="SMART" id="SM00437">
    <property type="entry name" value="TOP1Ac"/>
    <property type="match status" value="1"/>
</dbReference>
<dbReference type="PANTHER" id="PTHR42785">
    <property type="entry name" value="DNA TOPOISOMERASE, TYPE IA, CORE"/>
    <property type="match status" value="1"/>
</dbReference>
<dbReference type="EC" id="5.6.2.1" evidence="10"/>
<evidence type="ECO:0000256" key="5">
    <source>
        <dbReference type="ARBA" id="ARBA00022833"/>
    </source>
</evidence>
<feature type="compositionally biased region" description="Basic residues" evidence="11">
    <location>
        <begin position="867"/>
        <end position="879"/>
    </location>
</feature>
<dbReference type="CDD" id="cd03363">
    <property type="entry name" value="TOPRIM_TopoIA_TopoI"/>
    <property type="match status" value="1"/>
</dbReference>
<dbReference type="InterPro" id="IPR023405">
    <property type="entry name" value="Topo_IA_core_domain"/>
</dbReference>
<feature type="compositionally biased region" description="Basic residues" evidence="11">
    <location>
        <begin position="920"/>
        <end position="932"/>
    </location>
</feature>
<proteinExistence type="inferred from homology"/>
<reference evidence="15" key="1">
    <citation type="submission" date="2017-01" db="EMBL/GenBank/DDBJ databases">
        <authorList>
            <person name="Varghese N."/>
            <person name="Submissions S."/>
        </authorList>
    </citation>
    <scope>NUCLEOTIDE SEQUENCE [LARGE SCALE GENOMIC DNA]</scope>
    <source>
        <strain evidence="15">DSM 18714</strain>
    </source>
</reference>
<evidence type="ECO:0000259" key="13">
    <source>
        <dbReference type="PROSITE" id="PS52039"/>
    </source>
</evidence>
<dbReference type="AlphaFoldDB" id="A0A1N7MHM4"/>
<keyword evidence="3" id="KW-0479">Metal-binding</keyword>
<dbReference type="PROSITE" id="PS50880">
    <property type="entry name" value="TOPRIM"/>
    <property type="match status" value="1"/>
</dbReference>
<comment type="similarity">
    <text evidence="2 10">Belongs to the type IA topoisomerase family.</text>
</comment>
<feature type="site" description="Interaction with DNA" evidence="10">
    <location>
        <position position="308"/>
    </location>
</feature>
<dbReference type="HAMAP" id="MF_00952">
    <property type="entry name" value="Topoisom_1_prok"/>
    <property type="match status" value="1"/>
</dbReference>
<keyword evidence="9 10" id="KW-0413">Isomerase</keyword>
<comment type="subunit">
    <text evidence="10">Monomer.</text>
</comment>
<dbReference type="SMART" id="SM00436">
    <property type="entry name" value="TOP1Bc"/>
    <property type="match status" value="1"/>
</dbReference>
<dbReference type="InterPro" id="IPR013824">
    <property type="entry name" value="Topo_IA_cen_sub1"/>
</dbReference>
<feature type="region of interest" description="Interaction with DNA" evidence="10">
    <location>
        <begin position="176"/>
        <end position="181"/>
    </location>
</feature>
<feature type="compositionally biased region" description="Low complexity" evidence="11">
    <location>
        <begin position="897"/>
        <end position="910"/>
    </location>
</feature>
<feature type="site" description="Interaction with DNA" evidence="10">
    <location>
        <position position="44"/>
    </location>
</feature>
<evidence type="ECO:0000256" key="3">
    <source>
        <dbReference type="ARBA" id="ARBA00022723"/>
    </source>
</evidence>
<dbReference type="SMART" id="SM00493">
    <property type="entry name" value="TOPRIM"/>
    <property type="match status" value="1"/>
</dbReference>
<dbReference type="InterPro" id="IPR000380">
    <property type="entry name" value="Topo_IA"/>
</dbReference>
<dbReference type="NCBIfam" id="TIGR01051">
    <property type="entry name" value="topA_bact"/>
    <property type="match status" value="1"/>
</dbReference>
<evidence type="ECO:0000259" key="12">
    <source>
        <dbReference type="PROSITE" id="PS50880"/>
    </source>
</evidence>
<dbReference type="InterPro" id="IPR034149">
    <property type="entry name" value="TOPRIM_TopoI"/>
</dbReference>
<dbReference type="Pfam" id="PF01751">
    <property type="entry name" value="Toprim"/>
    <property type="match status" value="1"/>
</dbReference>
<evidence type="ECO:0000256" key="9">
    <source>
        <dbReference type="ARBA" id="ARBA00023235"/>
    </source>
</evidence>
<dbReference type="Pfam" id="PF01396">
    <property type="entry name" value="Zn_ribbon_Top1"/>
    <property type="match status" value="1"/>
</dbReference>
<dbReference type="InterPro" id="IPR013497">
    <property type="entry name" value="Topo_IA_cen"/>
</dbReference>
<feature type="site" description="Interaction with DNA" evidence="10">
    <location>
        <position position="153"/>
    </location>
</feature>
<dbReference type="GO" id="GO:0005694">
    <property type="term" value="C:chromosome"/>
    <property type="evidence" value="ECO:0007669"/>
    <property type="project" value="InterPro"/>
</dbReference>
<dbReference type="InterPro" id="IPR013498">
    <property type="entry name" value="Topo_IA_Znf"/>
</dbReference>
<dbReference type="InterPro" id="IPR006171">
    <property type="entry name" value="TOPRIM_dom"/>
</dbReference>
<evidence type="ECO:0000256" key="11">
    <source>
        <dbReference type="SAM" id="MobiDB-lite"/>
    </source>
</evidence>
<feature type="site" description="Interaction with DNA" evidence="10">
    <location>
        <position position="156"/>
    </location>
</feature>
<dbReference type="Proteomes" id="UP000186098">
    <property type="component" value="Unassembled WGS sequence"/>
</dbReference>
<dbReference type="SUPFAM" id="SSF56712">
    <property type="entry name" value="Prokaryotic type I DNA topoisomerase"/>
    <property type="match status" value="1"/>
</dbReference>
<dbReference type="InterPro" id="IPR013826">
    <property type="entry name" value="Topo_IA_cen_sub3"/>
</dbReference>
<dbReference type="Pfam" id="PF01131">
    <property type="entry name" value="Topoisom_bac"/>
    <property type="match status" value="1"/>
</dbReference>
<dbReference type="InterPro" id="IPR003602">
    <property type="entry name" value="Topo_IA_DNA-bd_dom"/>
</dbReference>
<evidence type="ECO:0000256" key="10">
    <source>
        <dbReference type="HAMAP-Rule" id="MF_00952"/>
    </source>
</evidence>
<organism evidence="14 15">
    <name type="scientific">Phaeovulum vinaykumarii</name>
    <dbReference type="NCBI Taxonomy" id="407234"/>
    <lineage>
        <taxon>Bacteria</taxon>
        <taxon>Pseudomonadati</taxon>
        <taxon>Pseudomonadota</taxon>
        <taxon>Alphaproteobacteria</taxon>
        <taxon>Rhodobacterales</taxon>
        <taxon>Paracoccaceae</taxon>
        <taxon>Phaeovulum</taxon>
    </lineage>
</organism>
<feature type="site" description="Interaction with DNA" evidence="10">
    <location>
        <position position="533"/>
    </location>
</feature>
<feature type="site" description="Interaction with DNA" evidence="10">
    <location>
        <position position="168"/>
    </location>
</feature>
<comment type="function">
    <text evidence="10">Releases the supercoiling and torsional tension of DNA, which is introduced during the DNA replication and transcription, by transiently cleaving and rejoining one strand of the DNA duplex. Introduces a single-strand break via transesterification at a target site in duplex DNA. The scissile phosphodiester is attacked by the catalytic tyrosine of the enzyme, resulting in the formation of a DNA-(5'-phosphotyrosyl)-enzyme intermediate and the expulsion of a 3'-OH DNA strand. The free DNA strand then undergoes passage around the unbroken strand, thus removing DNA supercoils. Finally, in the religation step, the DNA 3'-OH attacks the covalent intermediate to expel the active-site tyrosine and restore the DNA phosphodiester backbone.</text>
</comment>
<dbReference type="InterPro" id="IPR023406">
    <property type="entry name" value="Topo_IA_AS"/>
</dbReference>
<feature type="region of interest" description="Disordered" evidence="11">
    <location>
        <begin position="866"/>
        <end position="969"/>
    </location>
</feature>
<name>A0A1N7MHM4_9RHOB</name>
<dbReference type="InterPro" id="IPR005733">
    <property type="entry name" value="TopoI_bac-type"/>
</dbReference>
<dbReference type="InterPro" id="IPR013825">
    <property type="entry name" value="Topo_IA_cen_sub2"/>
</dbReference>
<dbReference type="Gene3D" id="1.10.290.10">
    <property type="entry name" value="Topoisomerase I, domain 4"/>
    <property type="match status" value="1"/>
</dbReference>
<keyword evidence="8 10" id="KW-0238">DNA-binding</keyword>
<keyword evidence="6" id="KW-0460">Magnesium</keyword>
<dbReference type="GO" id="GO:0008270">
    <property type="term" value="F:zinc ion binding"/>
    <property type="evidence" value="ECO:0007669"/>
    <property type="project" value="UniProtKB-KW"/>
</dbReference>
<evidence type="ECO:0000313" key="14">
    <source>
        <dbReference type="EMBL" id="SIS85583.1"/>
    </source>
</evidence>
<keyword evidence="7 10" id="KW-0799">Topoisomerase</keyword>
<dbReference type="Gene3D" id="2.70.20.10">
    <property type="entry name" value="Topoisomerase I, domain 3"/>
    <property type="match status" value="1"/>
</dbReference>
<feature type="domain" description="Topo IA-type catalytic" evidence="13">
    <location>
        <begin position="142"/>
        <end position="601"/>
    </location>
</feature>
<dbReference type="Gene3D" id="3.30.65.10">
    <property type="entry name" value="Bacterial Topoisomerase I, domain 1"/>
    <property type="match status" value="1"/>
</dbReference>
<dbReference type="Gene3D" id="1.10.460.10">
    <property type="entry name" value="Topoisomerase I, domain 2"/>
    <property type="match status" value="1"/>
</dbReference>
<dbReference type="GO" id="GO:0003677">
    <property type="term" value="F:DNA binding"/>
    <property type="evidence" value="ECO:0007669"/>
    <property type="project" value="UniProtKB-KW"/>
</dbReference>
<evidence type="ECO:0000256" key="1">
    <source>
        <dbReference type="ARBA" id="ARBA00000213"/>
    </source>
</evidence>
<dbReference type="STRING" id="407234.SAMN05421795_107138"/>
<evidence type="ECO:0000256" key="7">
    <source>
        <dbReference type="ARBA" id="ARBA00023029"/>
    </source>
</evidence>
<dbReference type="CDD" id="cd00186">
    <property type="entry name" value="TOP1Ac"/>
    <property type="match status" value="1"/>
</dbReference>
<dbReference type="GO" id="GO:0003917">
    <property type="term" value="F:DNA topoisomerase type I (single strand cut, ATP-independent) activity"/>
    <property type="evidence" value="ECO:0007669"/>
    <property type="project" value="UniProtKB-UniRule"/>
</dbReference>
<dbReference type="PRINTS" id="PR00417">
    <property type="entry name" value="PRTPISMRASEI"/>
</dbReference>
<dbReference type="InterPro" id="IPR025589">
    <property type="entry name" value="Toprim_C_rpt"/>
</dbReference>
<evidence type="ECO:0000256" key="4">
    <source>
        <dbReference type="ARBA" id="ARBA00022771"/>
    </source>
</evidence>
<accession>A0A1N7MHM4</accession>
<gene>
    <name evidence="10" type="primary">topA</name>
    <name evidence="14" type="ORF">SAMN05421795_107138</name>
</gene>
<feature type="site" description="Interaction with DNA" evidence="10">
    <location>
        <position position="152"/>
    </location>
</feature>
<comment type="caution">
    <text evidence="10">Lacks conserved residue(s) required for the propagation of feature annotation.</text>
</comment>
<evidence type="ECO:0000256" key="8">
    <source>
        <dbReference type="ARBA" id="ARBA00023125"/>
    </source>
</evidence>
<feature type="active site" description="O-(5'-phospho-DNA)-tyrosine intermediate" evidence="10">
    <location>
        <position position="306"/>
    </location>
</feature>
<sequence length="969" mass="105217">MVRDKNLRFREIYMAVVVVESPAKAKTINKYLGSDHTVLASFGHVRDLPPKDGSVDTEHDFAMTWEIAADSRKHVRAIAEALKSDDELILATDPDREGEAISWHLQEALAKSLKSKKVSRVTFNAITKSAVTEAMAHPRQVDTALVEAYLARRALDYLVGFNLSPVLWRKLPGARSAGRVQSVCLRLIVEREMEIEAFRPREYWTVTAHLETPRGQVFTARLAALAGDRLDKFDLATREAAEMAVHAVAARALAVTAVEAKPATRNPWAPFMTSTLQQEASRKLGMGAKACMSAAQRLYEAGHITYMRTDGIDMAPEAVAAARAEIGRRFGTKYVPDKPRIYKNKAKNAQEAHECIRPTDMSAAPDTLKLADDQRKLYELIWKRTIASQMEAARLERTAVTIQSPDAQVELRATGQVVTFDGFLKVYDQGRDDDEGEDSARLPQMMQGETVTPAKGAAAEGLARAEGPEDTTATGLVRRAAAVCDADRAILGDQHFTQPPPRYTEATLVKRMEELGIGRPSTYASIVTTIQDRGYVAKDRNRLVPQDTGRLVTAFLSNYFPRYVEYDFTADLEEELDDISAGTRDYREVLARFWRDFSAALSETSELRITDVLEKIDEVLAPHLYPPREDGSDPRLCPGCGKGRLNLKTARSGGAFIGCSNYPECRFTRSLSAPADSAAAALDGKMLGQDAGEDITLRIGRFGPYVQKGEATADEPKPPRASLPKGWAPETIDLERALALLALPRRVGEHPEDGAPVEAGIGRYGPYVKHNSTYANLPEVDEVFTIGMNRAVEVLAQKAARGRGRATAEPLRALGEHPDGGKIAVMAGRYGPYVKWEKVNATLPRGVEPEAVTLEEALALIAEKASKGGKKTAAKKPAAKKTTTAKTTAAKKKAAPKKAAAAEGAEGTAETTDDSAAKKPAAKKAPARKPAAKKTTASKTATKTTTRKTAAKTAADTAPEGDTGDSDTA</sequence>
<dbReference type="PROSITE" id="PS00396">
    <property type="entry name" value="TOPO_IA_1"/>
    <property type="match status" value="1"/>
</dbReference>
<keyword evidence="5" id="KW-0862">Zinc</keyword>
<keyword evidence="4" id="KW-0863">Zinc-finger</keyword>
<dbReference type="InterPro" id="IPR028612">
    <property type="entry name" value="Topoisom_1_IA"/>
</dbReference>